<dbReference type="Pfam" id="PF20167">
    <property type="entry name" value="Transposase_32"/>
    <property type="match status" value="1"/>
</dbReference>
<evidence type="ECO:0000313" key="4">
    <source>
        <dbReference type="Proteomes" id="UP001341840"/>
    </source>
</evidence>
<gene>
    <name evidence="3" type="ORF">PIB30_017632</name>
</gene>
<dbReference type="EMBL" id="JASCZI010181294">
    <property type="protein sequence ID" value="MED6181241.1"/>
    <property type="molecule type" value="Genomic_DNA"/>
</dbReference>
<dbReference type="InterPro" id="IPR046796">
    <property type="entry name" value="Transposase_32_dom"/>
</dbReference>
<evidence type="ECO:0000313" key="3">
    <source>
        <dbReference type="EMBL" id="MED6181241.1"/>
    </source>
</evidence>
<accession>A0ABU6W8W4</accession>
<feature type="compositionally biased region" description="Low complexity" evidence="1">
    <location>
        <begin position="327"/>
        <end position="347"/>
    </location>
</feature>
<feature type="region of interest" description="Disordered" evidence="1">
    <location>
        <begin position="301"/>
        <end position="348"/>
    </location>
</feature>
<evidence type="ECO:0000256" key="1">
    <source>
        <dbReference type="SAM" id="MobiDB-lite"/>
    </source>
</evidence>
<organism evidence="3 4">
    <name type="scientific">Stylosanthes scabra</name>
    <dbReference type="NCBI Taxonomy" id="79078"/>
    <lineage>
        <taxon>Eukaryota</taxon>
        <taxon>Viridiplantae</taxon>
        <taxon>Streptophyta</taxon>
        <taxon>Embryophyta</taxon>
        <taxon>Tracheophyta</taxon>
        <taxon>Spermatophyta</taxon>
        <taxon>Magnoliopsida</taxon>
        <taxon>eudicotyledons</taxon>
        <taxon>Gunneridae</taxon>
        <taxon>Pentapetalae</taxon>
        <taxon>rosids</taxon>
        <taxon>fabids</taxon>
        <taxon>Fabales</taxon>
        <taxon>Fabaceae</taxon>
        <taxon>Papilionoideae</taxon>
        <taxon>50 kb inversion clade</taxon>
        <taxon>dalbergioids sensu lato</taxon>
        <taxon>Dalbergieae</taxon>
        <taxon>Pterocarpus clade</taxon>
        <taxon>Stylosanthes</taxon>
    </lineage>
</organism>
<feature type="region of interest" description="Disordered" evidence="1">
    <location>
        <begin position="383"/>
        <end position="404"/>
    </location>
</feature>
<evidence type="ECO:0000259" key="2">
    <source>
        <dbReference type="Pfam" id="PF20167"/>
    </source>
</evidence>
<feature type="domain" description="Putative plant transposon protein" evidence="2">
    <location>
        <begin position="89"/>
        <end position="274"/>
    </location>
</feature>
<comment type="caution">
    <text evidence="3">The sequence shown here is derived from an EMBL/GenBank/DDBJ whole genome shotgun (WGS) entry which is preliminary data.</text>
</comment>
<reference evidence="3 4" key="1">
    <citation type="journal article" date="2023" name="Plants (Basel)">
        <title>Bridging the Gap: Combining Genomics and Transcriptomics Approaches to Understand Stylosanthes scabra, an Orphan Legume from the Brazilian Caatinga.</title>
        <authorList>
            <person name="Ferreira-Neto J.R.C."/>
            <person name="da Silva M.D."/>
            <person name="Binneck E."/>
            <person name="de Melo N.F."/>
            <person name="da Silva R.H."/>
            <person name="de Melo A.L.T.M."/>
            <person name="Pandolfi V."/>
            <person name="Bustamante F.O."/>
            <person name="Brasileiro-Vidal A.C."/>
            <person name="Benko-Iseppon A.M."/>
        </authorList>
    </citation>
    <scope>NUCLEOTIDE SEQUENCE [LARGE SCALE GENOMIC DNA]</scope>
    <source>
        <tissue evidence="3">Leaves</tissue>
    </source>
</reference>
<protein>
    <recommendedName>
        <fullName evidence="2">Putative plant transposon protein domain-containing protein</fullName>
    </recommendedName>
</protein>
<feature type="compositionally biased region" description="Pro residues" evidence="1">
    <location>
        <begin position="311"/>
        <end position="320"/>
    </location>
</feature>
<keyword evidence="4" id="KW-1185">Reference proteome</keyword>
<proteinExistence type="predicted"/>
<dbReference type="Proteomes" id="UP001341840">
    <property type="component" value="Unassembled WGS sequence"/>
</dbReference>
<name>A0ABU6W8W4_9FABA</name>
<sequence length="404" mass="46292">MPEMNMEEQVARTKVTGRAAERARTRAAAQEVARAAAERKLTPFDEVRFNSRKSYEKSKVVFERQILNERIIHFDEERDDFMMRRVEGLGWSYMYNDLVEINITWVKEFYSHFSMADQSTVYLRGAQIPIDVNSISSFLGIQNIVAEADDAYKRNVTKWKAGNLNMDMVLATIVEPGMQWNSYNPGSGRVDNGILNRNAHGWFKMMVCNLKPLRHETTFSMKTTLLLYTLMDEGNIHLGHILHKSMYDAADGAKDKRLAFPVMITKMETTHNVPRYEGDDMYTVPARTRYYPFGDWKQAKRKAQKADLGQPNPPPIPPPIHETQDHPSTSAAAANQPPAAQQATQPSVVDASCIDIFKKILRRLRRRKQDHKNTQYMIRTAFPEVEFPDARTVSTSDSDDADYS</sequence>